<evidence type="ECO:0000313" key="6">
    <source>
        <dbReference type="Proteomes" id="UP000054773"/>
    </source>
</evidence>
<dbReference type="OrthoDB" id="1265391at2"/>
<evidence type="ECO:0000256" key="2">
    <source>
        <dbReference type="ARBA" id="ARBA00022801"/>
    </source>
</evidence>
<comment type="caution">
    <text evidence="5">The sequence shown here is derived from an EMBL/GenBank/DDBJ whole genome shotgun (WGS) entry which is preliminary data.</text>
</comment>
<accession>A0A0W0TXE7</accession>
<evidence type="ECO:0000313" key="5">
    <source>
        <dbReference type="EMBL" id="KTD00011.1"/>
    </source>
</evidence>
<dbReference type="GO" id="GO:0045302">
    <property type="term" value="F:choloylglycine hydrolase activity"/>
    <property type="evidence" value="ECO:0007669"/>
    <property type="project" value="UniProtKB-EC"/>
</dbReference>
<dbReference type="PANTHER" id="PTHR35527">
    <property type="entry name" value="CHOLOYLGLYCINE HYDROLASE"/>
    <property type="match status" value="1"/>
</dbReference>
<feature type="chain" id="PRO_5006913578" evidence="3">
    <location>
        <begin position="23"/>
        <end position="357"/>
    </location>
</feature>
<comment type="similarity">
    <text evidence="1">Belongs to the peptidase C59 family.</text>
</comment>
<dbReference type="SUPFAM" id="SSF56235">
    <property type="entry name" value="N-terminal nucleophile aminohydrolases (Ntn hydrolases)"/>
    <property type="match status" value="1"/>
</dbReference>
<dbReference type="AlphaFoldDB" id="A0A0W0TXE7"/>
<dbReference type="CDD" id="cd01902">
    <property type="entry name" value="Ntn_CGH"/>
    <property type="match status" value="1"/>
</dbReference>
<keyword evidence="6" id="KW-1185">Reference proteome</keyword>
<dbReference type="PANTHER" id="PTHR35527:SF2">
    <property type="entry name" value="HYDROLASE"/>
    <property type="match status" value="1"/>
</dbReference>
<dbReference type="Gene3D" id="3.60.60.10">
    <property type="entry name" value="Penicillin V Acylase, Chain A"/>
    <property type="match status" value="1"/>
</dbReference>
<dbReference type="EMBL" id="LNYA01000001">
    <property type="protein sequence ID" value="KTD00011.1"/>
    <property type="molecule type" value="Genomic_DNA"/>
</dbReference>
<dbReference type="PATRIC" id="fig|448.7.peg.124"/>
<keyword evidence="2 5" id="KW-0378">Hydrolase</keyword>
<evidence type="ECO:0000256" key="3">
    <source>
        <dbReference type="SAM" id="SignalP"/>
    </source>
</evidence>
<evidence type="ECO:0000256" key="1">
    <source>
        <dbReference type="ARBA" id="ARBA00006625"/>
    </source>
</evidence>
<dbReference type="EC" id="3.5.1.24" evidence="5"/>
<dbReference type="Proteomes" id="UP000054773">
    <property type="component" value="Unassembled WGS sequence"/>
</dbReference>
<evidence type="ECO:0000259" key="4">
    <source>
        <dbReference type="Pfam" id="PF02275"/>
    </source>
</evidence>
<proteinExistence type="inferred from homology"/>
<keyword evidence="3" id="KW-0732">Signal</keyword>
<reference evidence="5 6" key="1">
    <citation type="submission" date="2015-11" db="EMBL/GenBank/DDBJ databases">
        <title>Genomic analysis of 38 Legionella species identifies large and diverse effector repertoires.</title>
        <authorList>
            <person name="Burstein D."/>
            <person name="Amaro F."/>
            <person name="Zusman T."/>
            <person name="Lifshitz Z."/>
            <person name="Cohen O."/>
            <person name="Gilbert J.A."/>
            <person name="Pupko T."/>
            <person name="Shuman H.A."/>
            <person name="Segal G."/>
        </authorList>
    </citation>
    <scope>NUCLEOTIDE SEQUENCE [LARGE SCALE GENOMIC DNA]</scope>
    <source>
        <strain evidence="5 6">SE-32A-C8</strain>
    </source>
</reference>
<dbReference type="Pfam" id="PF02275">
    <property type="entry name" value="CBAH"/>
    <property type="match status" value="1"/>
</dbReference>
<feature type="signal peptide" evidence="3">
    <location>
        <begin position="1"/>
        <end position="22"/>
    </location>
</feature>
<sequence>MNKVQLLLFATLAALCLPQSHGCSRALYVGSDETVITGRSMDWVEDMQTNLWVFPRGIERSGLAGTGTPVWKSKYGSVVASVYQLASADGMNEKGLVMNMLYLAESDYGQPQSGHPPMSISLWGQYVLDNFATVKEAVDALQAKPLQLIAPNLPNGKASTIHLSISDASGDSAIFEYVKGNLVVHHGKQYQIMTNSPIYSKQLALNEYWQSIGGTVFLPGTNRAADRFARASFFLGALPMSLDKNYIQGVPEQSYAYQAVASVMSLMRAVSVPLGITTPGEPNIASTIWRTAADQKNRIYYFDSATRPNTFWVSLDQLKWTEGTPIMSLPLDKGQIYAGEVSRQFKPTSPFSFMPAH</sequence>
<gene>
    <name evidence="5" type="ORF">Lery_0119</name>
</gene>
<dbReference type="InterPro" id="IPR029055">
    <property type="entry name" value="Ntn_hydrolases_N"/>
</dbReference>
<organism evidence="5 6">
    <name type="scientific">Legionella erythra</name>
    <dbReference type="NCBI Taxonomy" id="448"/>
    <lineage>
        <taxon>Bacteria</taxon>
        <taxon>Pseudomonadati</taxon>
        <taxon>Pseudomonadota</taxon>
        <taxon>Gammaproteobacteria</taxon>
        <taxon>Legionellales</taxon>
        <taxon>Legionellaceae</taxon>
        <taxon>Legionella</taxon>
    </lineage>
</organism>
<dbReference type="STRING" id="448.Lery_0119"/>
<dbReference type="InterPro" id="IPR029132">
    <property type="entry name" value="CBAH/NAAA_C"/>
</dbReference>
<name>A0A0W0TXE7_LEGER</name>
<feature type="domain" description="Choloylglycine hydrolase/NAAA C-terminal" evidence="4">
    <location>
        <begin position="23"/>
        <end position="318"/>
    </location>
</feature>
<protein>
    <submittedName>
        <fullName evidence="5">Choloylglycine hydrolase</fullName>
        <ecNumber evidence="5">3.5.1.24</ecNumber>
    </submittedName>
</protein>
<dbReference type="InterPro" id="IPR052193">
    <property type="entry name" value="Peptidase_C59"/>
</dbReference>
<dbReference type="RefSeq" id="WP_058525305.1">
    <property type="nucleotide sequence ID" value="NZ_CAAAHY010000004.1"/>
</dbReference>